<gene>
    <name evidence="2" type="ORF">ORD21_07835</name>
</gene>
<dbReference type="EMBL" id="JAPMIV010000011">
    <property type="protein sequence ID" value="MDV6374497.1"/>
    <property type="molecule type" value="Genomic_DNA"/>
</dbReference>
<dbReference type="PROSITE" id="PS51257">
    <property type="entry name" value="PROKAR_LIPOPROTEIN"/>
    <property type="match status" value="1"/>
</dbReference>
<reference evidence="2 3" key="1">
    <citation type="submission" date="2022-11" db="EMBL/GenBank/DDBJ databases">
        <title>Deinococcus ZS9-10, Low Temperature and Draught-tolerating, UV-resistant Bacteria from Continental Antarctica.</title>
        <authorList>
            <person name="Cheng L."/>
        </authorList>
    </citation>
    <scope>NUCLEOTIDE SEQUENCE [LARGE SCALE GENOMIC DNA]</scope>
    <source>
        <strain evidence="2 3">ZS9-10</strain>
    </source>
</reference>
<organism evidence="2 3">
    <name type="scientific">Deinococcus arenicola</name>
    <dbReference type="NCBI Taxonomy" id="2994950"/>
    <lineage>
        <taxon>Bacteria</taxon>
        <taxon>Thermotogati</taxon>
        <taxon>Deinococcota</taxon>
        <taxon>Deinococci</taxon>
        <taxon>Deinococcales</taxon>
        <taxon>Deinococcaceae</taxon>
        <taxon>Deinococcus</taxon>
    </lineage>
</organism>
<proteinExistence type="predicted"/>
<protein>
    <recommendedName>
        <fullName evidence="4">Lipoprotein</fullName>
    </recommendedName>
</protein>
<feature type="chain" id="PRO_5046511412" description="Lipoprotein" evidence="1">
    <location>
        <begin position="23"/>
        <end position="242"/>
    </location>
</feature>
<keyword evidence="3" id="KW-1185">Reference proteome</keyword>
<evidence type="ECO:0000313" key="3">
    <source>
        <dbReference type="Proteomes" id="UP001276150"/>
    </source>
</evidence>
<accession>A0ABU4DRA6</accession>
<keyword evidence="1" id="KW-0732">Signal</keyword>
<evidence type="ECO:0000256" key="1">
    <source>
        <dbReference type="SAM" id="SignalP"/>
    </source>
</evidence>
<comment type="caution">
    <text evidence="2">The sequence shown here is derived from an EMBL/GenBank/DDBJ whole genome shotgun (WGS) entry which is preliminary data.</text>
</comment>
<dbReference type="Proteomes" id="UP001276150">
    <property type="component" value="Unassembled WGS sequence"/>
</dbReference>
<dbReference type="RefSeq" id="WP_317639818.1">
    <property type="nucleotide sequence ID" value="NZ_JAPMIV010000011.1"/>
</dbReference>
<feature type="signal peptide" evidence="1">
    <location>
        <begin position="1"/>
        <end position="22"/>
    </location>
</feature>
<evidence type="ECO:0000313" key="2">
    <source>
        <dbReference type="EMBL" id="MDV6374497.1"/>
    </source>
</evidence>
<name>A0ABU4DRA6_9DEIO</name>
<evidence type="ECO:0008006" key="4">
    <source>
        <dbReference type="Google" id="ProtNLM"/>
    </source>
</evidence>
<sequence>MKSSLALILLPALLLAACGNKATPLVSGLSGVVADGGVSVDASGKYVVGTSSWTGGAGKVGLSMAGTAQELANTTLATDGKFSFAALPTPPEGSLTTAGFSSASPDCTGTVNISDSKVLGGTLTLNVSASKSGTIAQVAVNGSDNSLQTLSPTYVNGPLTINGVQTCSANGLSVVNDIDVKMTKGWNPVLISSQVSAAVGKTTVKTTIRNGSIGTGAKWYLTGSTTQPQGLGSFKLPTSIFR</sequence>